<feature type="region of interest" description="Disordered" evidence="1">
    <location>
        <begin position="157"/>
        <end position="178"/>
    </location>
</feature>
<name>S5VNB2_STRC3</name>
<evidence type="ECO:0000313" key="3">
    <source>
        <dbReference type="EMBL" id="AGS69840.1"/>
    </source>
</evidence>
<dbReference type="STRING" id="1214242.B446_15110"/>
<dbReference type="Proteomes" id="UP000015423">
    <property type="component" value="Chromosome"/>
</dbReference>
<keyword evidence="4" id="KW-1185">Reference proteome</keyword>
<reference evidence="4" key="1">
    <citation type="submission" date="2012-10" db="EMBL/GenBank/DDBJ databases">
        <title>The complete genome sequence of Streptomyces collinus Tu 365.</title>
        <authorList>
            <person name="Ruckert C."/>
            <person name="Szczepanowski R."/>
            <person name="Goesmann A."/>
            <person name="Pross E.K."/>
            <person name="Musiol E.M."/>
            <person name="Blin K."/>
            <person name="Wohlleben W."/>
            <person name="Puhler A."/>
            <person name="Weber T."/>
            <person name="Kalinowski J."/>
        </authorList>
    </citation>
    <scope>NUCLEOTIDE SEQUENCE [LARGE SCALE GENOMIC DNA]</scope>
    <source>
        <strain evidence="4">DSM 40733 / Tue 365</strain>
    </source>
</reference>
<evidence type="ECO:0000259" key="2">
    <source>
        <dbReference type="Pfam" id="PF13392"/>
    </source>
</evidence>
<dbReference type="RefSeq" id="WP_020940311.1">
    <property type="nucleotide sequence ID" value="NC_021985.1"/>
</dbReference>
<dbReference type="EMBL" id="CP006259">
    <property type="protein sequence ID" value="AGS69840.1"/>
    <property type="molecule type" value="Genomic_DNA"/>
</dbReference>
<sequence>MRYARERKPRPEREELRSAVDASASVAELLRRLGLADNGTQRANVTRWIAADGLVTDHFLGRAHQRGKRSRNAKRPEDVLIRRDTGPRISTRRLRRALLDVGVPEGCARCGVGPEWRGSPLTLEVDHINGDWRDDRRENLRLLCPNCHAITSTWCRGGSRRRSSPGTMTNGQRRWRNG</sequence>
<dbReference type="InterPro" id="IPR003615">
    <property type="entry name" value="HNH_nuc"/>
</dbReference>
<protein>
    <recommendedName>
        <fullName evidence="2">HNH nuclease domain-containing protein</fullName>
    </recommendedName>
</protein>
<dbReference type="eggNOG" id="COG1403">
    <property type="taxonomic scope" value="Bacteria"/>
</dbReference>
<accession>S5VNB2</accession>
<evidence type="ECO:0000313" key="4">
    <source>
        <dbReference type="Proteomes" id="UP000015423"/>
    </source>
</evidence>
<gene>
    <name evidence="3" type="ORF">B446_15110</name>
</gene>
<reference evidence="3 4" key="2">
    <citation type="journal article" date="2013" name="J. Biotechnol.">
        <title>Complete genome sequence of the kirromycin producer Streptomyces collinus Tu 365 consisting of a linear chromosome and two linear plasmids.</title>
        <authorList>
            <person name="Ruckert C."/>
            <person name="Szczepanowski R."/>
            <person name="Albersmeier A."/>
            <person name="Goesmann A."/>
            <person name="Iftime D."/>
            <person name="Musiol E.M."/>
            <person name="Blin K."/>
            <person name="Wohlleben W."/>
            <person name="Puhler A."/>
            <person name="Kalinowski J."/>
            <person name="Weber T."/>
        </authorList>
    </citation>
    <scope>NUCLEOTIDE SEQUENCE [LARGE SCALE GENOMIC DNA]</scope>
    <source>
        <strain evidence="4">DSM 40733 / Tue 365</strain>
    </source>
</reference>
<proteinExistence type="predicted"/>
<organism evidence="3 4">
    <name type="scientific">Streptomyces collinus (strain DSM 40733 / Tue 365)</name>
    <dbReference type="NCBI Taxonomy" id="1214242"/>
    <lineage>
        <taxon>Bacteria</taxon>
        <taxon>Bacillati</taxon>
        <taxon>Actinomycetota</taxon>
        <taxon>Actinomycetes</taxon>
        <taxon>Kitasatosporales</taxon>
        <taxon>Streptomycetaceae</taxon>
        <taxon>Streptomyces</taxon>
    </lineage>
</organism>
<dbReference type="KEGG" id="sci:B446_15110"/>
<dbReference type="CDD" id="cd00085">
    <property type="entry name" value="HNHc"/>
    <property type="match status" value="1"/>
</dbReference>
<dbReference type="Pfam" id="PF13392">
    <property type="entry name" value="HNH_3"/>
    <property type="match status" value="1"/>
</dbReference>
<feature type="domain" description="HNH nuclease" evidence="2">
    <location>
        <begin position="120"/>
        <end position="143"/>
    </location>
</feature>
<evidence type="ECO:0000256" key="1">
    <source>
        <dbReference type="SAM" id="MobiDB-lite"/>
    </source>
</evidence>
<dbReference type="AlphaFoldDB" id="S5VNB2"/>
<dbReference type="HOGENOM" id="CLU_071833_0_0_11"/>